<keyword evidence="2" id="KW-0677">Repeat</keyword>
<evidence type="ECO:0000313" key="4">
    <source>
        <dbReference type="EMBL" id="CAB4956957.1"/>
    </source>
</evidence>
<dbReference type="Gene3D" id="2.160.20.80">
    <property type="entry name" value="E3 ubiquitin-protein ligase SopA"/>
    <property type="match status" value="1"/>
</dbReference>
<organism evidence="4">
    <name type="scientific">freshwater metagenome</name>
    <dbReference type="NCBI Taxonomy" id="449393"/>
    <lineage>
        <taxon>unclassified sequences</taxon>
        <taxon>metagenomes</taxon>
        <taxon>ecological metagenomes</taxon>
    </lineage>
</organism>
<dbReference type="PROSITE" id="PS51257">
    <property type="entry name" value="PROKAR_LIPOPROTEIN"/>
    <property type="match status" value="1"/>
</dbReference>
<dbReference type="Pfam" id="PF00041">
    <property type="entry name" value="fn3"/>
    <property type="match status" value="2"/>
</dbReference>
<dbReference type="Gene3D" id="2.60.40.10">
    <property type="entry name" value="Immunoglobulins"/>
    <property type="match status" value="2"/>
</dbReference>
<dbReference type="Pfam" id="PF09479">
    <property type="entry name" value="Flg_new"/>
    <property type="match status" value="1"/>
</dbReference>
<gene>
    <name evidence="4" type="ORF">UFOPK3772_01935</name>
</gene>
<dbReference type="CDD" id="cd00063">
    <property type="entry name" value="FN3"/>
    <property type="match status" value="2"/>
</dbReference>
<dbReference type="InterPro" id="IPR001646">
    <property type="entry name" value="5peptide_repeat"/>
</dbReference>
<name>A0A6J7KMS8_9ZZZZ</name>
<dbReference type="InterPro" id="IPR003961">
    <property type="entry name" value="FN3_dom"/>
</dbReference>
<dbReference type="SUPFAM" id="SSF49265">
    <property type="entry name" value="Fibronectin type III"/>
    <property type="match status" value="1"/>
</dbReference>
<feature type="domain" description="Fibronectin type-III" evidence="3">
    <location>
        <begin position="467"/>
        <end position="558"/>
    </location>
</feature>
<sequence length="558" mass="56203">MSAARSRFSGFSSRSGRGNAAGAVIACAVMLLAGCGGSGEAESGAPVIRGDVTVALTVSNSTTTGTVGTPITLTSAGGSATDRVSFTTTTTGCTAIGASLSATTAGLCIVTATQVTQTSPAVTFTFTAADAATSSAGVPSSPLNPRLTSTGPTTMTVWFDAPPDNGSVITSYQATSTAGAITGTVTGAESSSGILVTGLTTGETYRYKVTATNAVGTSAYAVTRILTAGSGDCNAPASTNVNWAYCVMRELALKHTNLTGANLSGANLTMADLYANLTGANLTGASINGADVNHTDFTDANLTDVDLQGTYGAVANFTRANLTRANLTCGNANGTMCSDLLNANLTDANLTDAQLTGVCNLKTVTWTGATCPNKLKGPYPCSLSTTVTVATVTFDPNDGDGSIASQIATGATLLTANNGAIKRTGFAFNGWNTSANGNANGNGTAYANLASYPFTADATLYANWGCLPLSVTASAERLTKDRGKVRWTASSSESPWTTFMVTTVGGGWPTTVSQSSDTGSKTVTGLLPFQSYAFTVKATNEGGCSYTSSQSNRVAAVS</sequence>
<comment type="subcellular location">
    <subcellularLocation>
        <location evidence="1">Cell envelope</location>
    </subcellularLocation>
</comment>
<dbReference type="Gene3D" id="2.60.40.4270">
    <property type="entry name" value="Listeria-Bacteroides repeat domain"/>
    <property type="match status" value="1"/>
</dbReference>
<evidence type="ECO:0000256" key="1">
    <source>
        <dbReference type="ARBA" id="ARBA00004196"/>
    </source>
</evidence>
<dbReference type="AlphaFoldDB" id="A0A6J7KMS8"/>
<accession>A0A6J7KMS8</accession>
<evidence type="ECO:0000259" key="3">
    <source>
        <dbReference type="PROSITE" id="PS50853"/>
    </source>
</evidence>
<dbReference type="PROSITE" id="PS50853">
    <property type="entry name" value="FN3"/>
    <property type="match status" value="2"/>
</dbReference>
<dbReference type="InterPro" id="IPR013783">
    <property type="entry name" value="Ig-like_fold"/>
</dbReference>
<dbReference type="PANTHER" id="PTHR47485:SF1">
    <property type="entry name" value="THYLAKOID LUMENAL 17.4 KDA PROTEIN, CHLOROPLASTIC"/>
    <property type="match status" value="1"/>
</dbReference>
<reference evidence="4" key="1">
    <citation type="submission" date="2020-05" db="EMBL/GenBank/DDBJ databases">
        <authorList>
            <person name="Chiriac C."/>
            <person name="Salcher M."/>
            <person name="Ghai R."/>
            <person name="Kavagutti S V."/>
        </authorList>
    </citation>
    <scope>NUCLEOTIDE SEQUENCE</scope>
</reference>
<dbReference type="SUPFAM" id="SSF141571">
    <property type="entry name" value="Pentapeptide repeat-like"/>
    <property type="match status" value="1"/>
</dbReference>
<dbReference type="Pfam" id="PF00805">
    <property type="entry name" value="Pentapeptide"/>
    <property type="match status" value="3"/>
</dbReference>
<feature type="domain" description="Fibronectin type-III" evidence="3">
    <location>
        <begin position="141"/>
        <end position="231"/>
    </location>
</feature>
<dbReference type="GO" id="GO:0030313">
    <property type="term" value="C:cell envelope"/>
    <property type="evidence" value="ECO:0007669"/>
    <property type="project" value="UniProtKB-SubCell"/>
</dbReference>
<evidence type="ECO:0000256" key="2">
    <source>
        <dbReference type="ARBA" id="ARBA00022737"/>
    </source>
</evidence>
<dbReference type="EMBL" id="CAFBNE010000062">
    <property type="protein sequence ID" value="CAB4956957.1"/>
    <property type="molecule type" value="Genomic_DNA"/>
</dbReference>
<proteinExistence type="predicted"/>
<dbReference type="PANTHER" id="PTHR47485">
    <property type="entry name" value="THYLAKOID LUMENAL 17.4 KDA PROTEIN, CHLOROPLASTIC"/>
    <property type="match status" value="1"/>
</dbReference>
<dbReference type="InterPro" id="IPR013378">
    <property type="entry name" value="InlB-like_B-rpt"/>
</dbReference>
<dbReference type="InterPro" id="IPR042229">
    <property type="entry name" value="Listeria/Bacterioides_rpt_sf"/>
</dbReference>
<dbReference type="InterPro" id="IPR036116">
    <property type="entry name" value="FN3_sf"/>
</dbReference>
<dbReference type="SMART" id="SM00060">
    <property type="entry name" value="FN3"/>
    <property type="match status" value="2"/>
</dbReference>
<protein>
    <submittedName>
        <fullName evidence="4">Unannotated protein</fullName>
    </submittedName>
</protein>